<name>A0A9Q8PE02_PASFU</name>
<dbReference type="Pfam" id="PF00067">
    <property type="entry name" value="p450"/>
    <property type="match status" value="1"/>
</dbReference>
<dbReference type="GO" id="GO:0016020">
    <property type="term" value="C:membrane"/>
    <property type="evidence" value="ECO:0007669"/>
    <property type="project" value="UniProtKB-SubCell"/>
</dbReference>
<dbReference type="GO" id="GO:0005506">
    <property type="term" value="F:iron ion binding"/>
    <property type="evidence" value="ECO:0007669"/>
    <property type="project" value="InterPro"/>
</dbReference>
<evidence type="ECO:0000256" key="7">
    <source>
        <dbReference type="ARBA" id="ARBA00022989"/>
    </source>
</evidence>
<keyword evidence="10 13" id="KW-0503">Monooxygenase</keyword>
<dbReference type="RefSeq" id="XP_047765071.1">
    <property type="nucleotide sequence ID" value="XM_047910748.1"/>
</dbReference>
<evidence type="ECO:0000256" key="3">
    <source>
        <dbReference type="ARBA" id="ARBA00010617"/>
    </source>
</evidence>
<organism evidence="13 14">
    <name type="scientific">Passalora fulva</name>
    <name type="common">Tomato leaf mold</name>
    <name type="synonym">Cladosporium fulvum</name>
    <dbReference type="NCBI Taxonomy" id="5499"/>
    <lineage>
        <taxon>Eukaryota</taxon>
        <taxon>Fungi</taxon>
        <taxon>Dikarya</taxon>
        <taxon>Ascomycota</taxon>
        <taxon>Pezizomycotina</taxon>
        <taxon>Dothideomycetes</taxon>
        <taxon>Dothideomycetidae</taxon>
        <taxon>Mycosphaerellales</taxon>
        <taxon>Mycosphaerellaceae</taxon>
        <taxon>Fulvia</taxon>
    </lineage>
</organism>
<reference evidence="13" key="1">
    <citation type="submission" date="2021-12" db="EMBL/GenBank/DDBJ databases">
        <authorList>
            <person name="Zaccaron A."/>
            <person name="Stergiopoulos I."/>
        </authorList>
    </citation>
    <scope>NUCLEOTIDE SEQUENCE</scope>
    <source>
        <strain evidence="13">Race5_Kim</strain>
    </source>
</reference>
<dbReference type="PRINTS" id="PR00463">
    <property type="entry name" value="EP450I"/>
</dbReference>
<evidence type="ECO:0000256" key="1">
    <source>
        <dbReference type="ARBA" id="ARBA00001971"/>
    </source>
</evidence>
<keyword evidence="9 12" id="KW-0408">Iron</keyword>
<dbReference type="GeneID" id="71991478"/>
<dbReference type="EMBL" id="CP090170">
    <property type="protein sequence ID" value="UJO20705.1"/>
    <property type="molecule type" value="Genomic_DNA"/>
</dbReference>
<dbReference type="InterPro" id="IPR002401">
    <property type="entry name" value="Cyt_P450_E_grp-I"/>
</dbReference>
<dbReference type="InterPro" id="IPR036396">
    <property type="entry name" value="Cyt_P450_sf"/>
</dbReference>
<dbReference type="GO" id="GO:0020037">
    <property type="term" value="F:heme binding"/>
    <property type="evidence" value="ECO:0007669"/>
    <property type="project" value="InterPro"/>
</dbReference>
<evidence type="ECO:0000256" key="12">
    <source>
        <dbReference type="PIRSR" id="PIRSR602401-1"/>
    </source>
</evidence>
<keyword evidence="6 12" id="KW-0479">Metal-binding</keyword>
<evidence type="ECO:0000256" key="10">
    <source>
        <dbReference type="ARBA" id="ARBA00023033"/>
    </source>
</evidence>
<keyword evidence="5" id="KW-0812">Transmembrane</keyword>
<evidence type="ECO:0000256" key="2">
    <source>
        <dbReference type="ARBA" id="ARBA00004370"/>
    </source>
</evidence>
<evidence type="ECO:0000313" key="13">
    <source>
        <dbReference type="EMBL" id="UJO20705.1"/>
    </source>
</evidence>
<dbReference type="InterPro" id="IPR050121">
    <property type="entry name" value="Cytochrome_P450_monoxygenase"/>
</dbReference>
<sequence length="233" mass="26185">MAGTTISSWLIKQYQHEAHPEQNPNFVRDAKLLIVAGSDTTAVTLTWLFYELANHPDQQAKIRKELLQLGLVPGRWSDKDIAHCEHLNAAINETLRLHSPGPSGIFRVAPKEGLQVGKTYLPGGTVFNIPTHTMNREESVYADASTFVPERWTTRPDMVKHKKCFTPFLLGQHSCIGRNLAMQEMRTLTAQLLLRYDVAFAPGEDGSRLEHDSKDHFTMSLAPLELVFTPVKV</sequence>
<gene>
    <name evidence="13" type="ORF">CLAFUR5_11600</name>
</gene>
<keyword evidence="14" id="KW-1185">Reference proteome</keyword>
<dbReference type="PANTHER" id="PTHR24305:SF112">
    <property type="entry name" value="L-ORNITHINE-N5-MONOOXYGENASE (EUROFUNG)"/>
    <property type="match status" value="1"/>
</dbReference>
<comment type="subcellular location">
    <subcellularLocation>
        <location evidence="2">Membrane</location>
    </subcellularLocation>
</comment>
<evidence type="ECO:0000256" key="11">
    <source>
        <dbReference type="ARBA" id="ARBA00023136"/>
    </source>
</evidence>
<evidence type="ECO:0000256" key="6">
    <source>
        <dbReference type="ARBA" id="ARBA00022723"/>
    </source>
</evidence>
<comment type="similarity">
    <text evidence="3">Belongs to the cytochrome P450 family.</text>
</comment>
<dbReference type="AlphaFoldDB" id="A0A9Q8PE02"/>
<dbReference type="SUPFAM" id="SSF48264">
    <property type="entry name" value="Cytochrome P450"/>
    <property type="match status" value="1"/>
</dbReference>
<feature type="binding site" description="axial binding residue" evidence="12">
    <location>
        <position position="175"/>
    </location>
    <ligand>
        <name>heme</name>
        <dbReference type="ChEBI" id="CHEBI:30413"/>
    </ligand>
    <ligandPart>
        <name>Fe</name>
        <dbReference type="ChEBI" id="CHEBI:18248"/>
    </ligandPart>
</feature>
<proteinExistence type="inferred from homology"/>
<evidence type="ECO:0000256" key="4">
    <source>
        <dbReference type="ARBA" id="ARBA00022617"/>
    </source>
</evidence>
<keyword evidence="11" id="KW-0472">Membrane</keyword>
<evidence type="ECO:0000313" key="14">
    <source>
        <dbReference type="Proteomes" id="UP000756132"/>
    </source>
</evidence>
<evidence type="ECO:0000256" key="5">
    <source>
        <dbReference type="ARBA" id="ARBA00022692"/>
    </source>
</evidence>
<keyword evidence="8" id="KW-0560">Oxidoreductase</keyword>
<evidence type="ECO:0000256" key="9">
    <source>
        <dbReference type="ARBA" id="ARBA00023004"/>
    </source>
</evidence>
<dbReference type="PANTHER" id="PTHR24305">
    <property type="entry name" value="CYTOCHROME P450"/>
    <property type="match status" value="1"/>
</dbReference>
<keyword evidence="7" id="KW-1133">Transmembrane helix</keyword>
<dbReference type="Proteomes" id="UP000756132">
    <property type="component" value="Chromosome 8"/>
</dbReference>
<evidence type="ECO:0000256" key="8">
    <source>
        <dbReference type="ARBA" id="ARBA00023002"/>
    </source>
</evidence>
<comment type="cofactor">
    <cofactor evidence="1 12">
        <name>heme</name>
        <dbReference type="ChEBI" id="CHEBI:30413"/>
    </cofactor>
</comment>
<keyword evidence="4 12" id="KW-0349">Heme</keyword>
<dbReference type="InterPro" id="IPR001128">
    <property type="entry name" value="Cyt_P450"/>
</dbReference>
<dbReference type="PRINTS" id="PR00385">
    <property type="entry name" value="P450"/>
</dbReference>
<accession>A0A9Q8PE02</accession>
<dbReference type="KEGG" id="ffu:CLAFUR5_11600"/>
<dbReference type="Gene3D" id="1.10.630.10">
    <property type="entry name" value="Cytochrome P450"/>
    <property type="match status" value="1"/>
</dbReference>
<protein>
    <submittedName>
        <fullName evidence="13">Cytochrome P450 monooxygenase lcsK</fullName>
    </submittedName>
</protein>
<dbReference type="GO" id="GO:0016705">
    <property type="term" value="F:oxidoreductase activity, acting on paired donors, with incorporation or reduction of molecular oxygen"/>
    <property type="evidence" value="ECO:0007669"/>
    <property type="project" value="InterPro"/>
</dbReference>
<reference evidence="13" key="2">
    <citation type="journal article" date="2022" name="Microb. Genom.">
        <title>A chromosome-scale genome assembly of the tomato pathogen Cladosporium fulvum reveals a compartmentalized genome architecture and the presence of a dispensable chromosome.</title>
        <authorList>
            <person name="Zaccaron A.Z."/>
            <person name="Chen L.H."/>
            <person name="Samaras A."/>
            <person name="Stergiopoulos I."/>
        </authorList>
    </citation>
    <scope>NUCLEOTIDE SEQUENCE</scope>
    <source>
        <strain evidence="13">Race5_Kim</strain>
    </source>
</reference>
<dbReference type="GO" id="GO:0004497">
    <property type="term" value="F:monooxygenase activity"/>
    <property type="evidence" value="ECO:0007669"/>
    <property type="project" value="UniProtKB-KW"/>
</dbReference>
<dbReference type="OrthoDB" id="1470350at2759"/>